<keyword evidence="1" id="KW-0472">Membrane</keyword>
<keyword evidence="3" id="KW-1185">Reference proteome</keyword>
<name>G7YUG7_CLOSI</name>
<reference evidence="2" key="1">
    <citation type="journal article" date="2011" name="Genome Biol.">
        <title>The draft genome of the carcinogenic human liver fluke Clonorchis sinensis.</title>
        <authorList>
            <person name="Wang X."/>
            <person name="Chen W."/>
            <person name="Huang Y."/>
            <person name="Sun J."/>
            <person name="Men J."/>
            <person name="Liu H."/>
            <person name="Luo F."/>
            <person name="Guo L."/>
            <person name="Lv X."/>
            <person name="Deng C."/>
            <person name="Zhou C."/>
            <person name="Fan Y."/>
            <person name="Li X."/>
            <person name="Huang L."/>
            <person name="Hu Y."/>
            <person name="Liang C."/>
            <person name="Hu X."/>
            <person name="Xu J."/>
            <person name="Yu X."/>
        </authorList>
    </citation>
    <scope>NUCLEOTIDE SEQUENCE [LARGE SCALE GENOMIC DNA]</scope>
    <source>
        <strain evidence="2">Henan</strain>
    </source>
</reference>
<dbReference type="EMBL" id="DF144306">
    <property type="protein sequence ID" value="GAA56597.1"/>
    <property type="molecule type" value="Genomic_DNA"/>
</dbReference>
<dbReference type="Proteomes" id="UP000008909">
    <property type="component" value="Unassembled WGS sequence"/>
</dbReference>
<dbReference type="AlphaFoldDB" id="G7YUG7"/>
<sequence>METVDARTPLSVDNILKSPPYTHFTTGMRIQTARDVHELLRHTLLHKRLEKTGRSAESNELDVKKRQVSRAPLIVPSNANKTVSRVYEVISGIRYSAHALIVFRRLKTKGKIYNRRVGVEESPIRLASVAWGSIVFIALKTGRIFDLFQISGARQNTLAFEGFKHRDCGKIDGWLLLTYSAQPRKHRQVTQAKNTVWNKYTTVIIVSPNFSSASEFHGLRCFQCGPLLCRYEQCCYNLKYCSPWKSMTTKTKTLFFIIVLGLLFFPDRVIFHLLVTAIDCDRLLSIVIIGYGKQMHADAFPGWLLVCNILPGNYGHDAQSYILFLKATDWRILLFGYFGVSVGM</sequence>
<keyword evidence="1" id="KW-0812">Transmembrane</keyword>
<organism evidence="2 3">
    <name type="scientific">Clonorchis sinensis</name>
    <name type="common">Chinese liver fluke</name>
    <dbReference type="NCBI Taxonomy" id="79923"/>
    <lineage>
        <taxon>Eukaryota</taxon>
        <taxon>Metazoa</taxon>
        <taxon>Spiralia</taxon>
        <taxon>Lophotrochozoa</taxon>
        <taxon>Platyhelminthes</taxon>
        <taxon>Trematoda</taxon>
        <taxon>Digenea</taxon>
        <taxon>Opisthorchiida</taxon>
        <taxon>Opisthorchiata</taxon>
        <taxon>Opisthorchiidae</taxon>
        <taxon>Clonorchis</taxon>
    </lineage>
</organism>
<reference key="2">
    <citation type="submission" date="2011-10" db="EMBL/GenBank/DDBJ databases">
        <title>The genome and transcriptome sequence of Clonorchis sinensis provide insights into the carcinogenic liver fluke.</title>
        <authorList>
            <person name="Wang X."/>
            <person name="Huang Y."/>
            <person name="Chen W."/>
            <person name="Liu H."/>
            <person name="Guo L."/>
            <person name="Chen Y."/>
            <person name="Luo F."/>
            <person name="Zhou W."/>
            <person name="Sun J."/>
            <person name="Mao Q."/>
            <person name="Liang P."/>
            <person name="Zhou C."/>
            <person name="Tian Y."/>
            <person name="Men J."/>
            <person name="Lv X."/>
            <person name="Huang L."/>
            <person name="Zhou J."/>
            <person name="Hu Y."/>
            <person name="Li R."/>
            <person name="Zhang F."/>
            <person name="Lei H."/>
            <person name="Li X."/>
            <person name="Hu X."/>
            <person name="Liang C."/>
            <person name="Xu J."/>
            <person name="Wu Z."/>
            <person name="Yu X."/>
        </authorList>
    </citation>
    <scope>NUCLEOTIDE SEQUENCE</scope>
    <source>
        <strain>Henan</strain>
    </source>
</reference>
<accession>G7YUG7</accession>
<proteinExistence type="predicted"/>
<gene>
    <name evidence="2" type="ORF">CLF_111189</name>
</gene>
<evidence type="ECO:0000256" key="1">
    <source>
        <dbReference type="SAM" id="Phobius"/>
    </source>
</evidence>
<keyword evidence="1" id="KW-1133">Transmembrane helix</keyword>
<feature type="transmembrane region" description="Helical" evidence="1">
    <location>
        <begin position="254"/>
        <end position="275"/>
    </location>
</feature>
<evidence type="ECO:0000313" key="2">
    <source>
        <dbReference type="EMBL" id="GAA56597.1"/>
    </source>
</evidence>
<protein>
    <submittedName>
        <fullName evidence="2">Uncharacterized protein</fullName>
    </submittedName>
</protein>
<evidence type="ECO:0000313" key="3">
    <source>
        <dbReference type="Proteomes" id="UP000008909"/>
    </source>
</evidence>